<evidence type="ECO:0000313" key="14">
    <source>
        <dbReference type="Proteomes" id="UP001274830"/>
    </source>
</evidence>
<protein>
    <recommendedName>
        <fullName evidence="12">HMA domain-containing protein</fullName>
    </recommendedName>
</protein>
<dbReference type="InterPro" id="IPR006121">
    <property type="entry name" value="HMA_dom"/>
</dbReference>
<dbReference type="Proteomes" id="UP001274830">
    <property type="component" value="Unassembled WGS sequence"/>
</dbReference>
<evidence type="ECO:0000256" key="11">
    <source>
        <dbReference type="SAM" id="MobiDB-lite"/>
    </source>
</evidence>
<comment type="subcellular location">
    <subcellularLocation>
        <location evidence="1">Membrane</location>
        <topology evidence="1">Multi-pass membrane protein</topology>
    </subcellularLocation>
</comment>
<feature type="domain" description="HMA" evidence="12">
    <location>
        <begin position="263"/>
        <end position="328"/>
    </location>
</feature>
<sequence>MSTPEIISLQSLLQTVFLVPNAHCPTCAVFIDGFLARLDPPPASVATSIVSHTVTVRHDPSLTPRMIAKALDEAGYEVEPTSLKAARDAASGSGSRDEGLDTRSTTFLGTLMRCVGREKELDEETKKKRHQTHCELCRAQQTGDNGSSSQFADQGTADHLAVVVDTLSSQHSSVFQATVSITGMSCSSCVGKIVAALEDKPWVTSAHVALTTHSASIDFNGEETDAAHLTTIIDDLGYEASLEDVTKLPTGIESNPGACSDVWKASYSIEGMTCSSCVGTVTGAIRSFGWVQSVDVSLVNNSATVVLEGRSHADLVTTAVEDGGYGATLNDVSPFSTEAESRNGRRSVSIQIHGMYCQHCTGRIVDALNQFDGRVTIEKAPTQENPIVTISYVPKAPNFTIRCILSTISAADPEFTPSVYHPPTLEERARQMHARAQRRIFSRVLLSVFVAIPTFVIGIVYMALVPMYDSGRRYLIETSHGVSRAEWALFALATPVYFFAADIFHRRTLKELYSLWRPGSSVPMLRRFYRFGSMNMLISFGTTIAYFSSIVELIIAAASHTTTNFSSNTTYFDSVVFLTMFLLLGRLIEAYSKAKTGDAVSTLQHLRPREALLALPDDEQKADVRIEAVGVDLIDLTDVVRVVHGGSPPWDGVVVSGDTVFDESSLTGESKPVTKTAGDTVYSGTINRGGPISIEITRVSGDSMLDQIIKVVREGQARRAPIERVADILTSYFVPVVTLVAIATWLIWLGLGVSGTLPQNYLDIEAGGWPLWSLQFAIAVFVIACPCGIGLATPTALFVGGGLAAKHGILVKGGGEAFQEASRLDIVVFDKTGTLTQGGDPRVTDSQFLLSKDSALCEHQILAALKQIEGNSSHPIGKAVLDFCNPTPQTGVKATHIEEVAGKGMQGSFHVLDWSQGMEILVGNEALMSDHGIPLDNTTSATLDGWKGQAKSVVIVATRSASTQEKTCWEPAVILAISDAIRPESRSVIEALARQNVEVWMLSGDNPKTACAVAAMVGIPEERVIAGVLPEQKAAKIQYLQRSQVAKRSQYFLGLGSVRSSRRAIVAMVGDGVNDSPALTIADVGVAVGSGSDVAISSADFILVNQDMTTLLNLVRLSRVVFRRVKFNFAWALIYNLLALPIAAGVLYPVKSNGTRIRLDPVWASLAMALSSISVICSSLIMRSRLPVVGFRARGVDRAASKDQ</sequence>
<feature type="transmembrane region" description="Helical" evidence="10">
    <location>
        <begin position="1162"/>
        <end position="1182"/>
    </location>
</feature>
<dbReference type="GO" id="GO:0043682">
    <property type="term" value="F:P-type divalent copper transporter activity"/>
    <property type="evidence" value="ECO:0007669"/>
    <property type="project" value="TreeGrafter"/>
</dbReference>
<feature type="domain" description="HMA" evidence="12">
    <location>
        <begin position="175"/>
        <end position="241"/>
    </location>
</feature>
<dbReference type="GO" id="GO:0055070">
    <property type="term" value="P:copper ion homeostasis"/>
    <property type="evidence" value="ECO:0007669"/>
    <property type="project" value="TreeGrafter"/>
</dbReference>
<dbReference type="FunFam" id="3.30.70.100:FF:000001">
    <property type="entry name" value="ATPase copper transporting beta"/>
    <property type="match status" value="1"/>
</dbReference>
<name>A0AAE0TMG0_9PEZI</name>
<evidence type="ECO:0000313" key="13">
    <source>
        <dbReference type="EMBL" id="KAK3669154.1"/>
    </source>
</evidence>
<evidence type="ECO:0000256" key="4">
    <source>
        <dbReference type="ARBA" id="ARBA00022723"/>
    </source>
</evidence>
<keyword evidence="5 10" id="KW-0547">Nucleotide-binding</keyword>
<accession>A0AAE0TMG0</accession>
<dbReference type="GO" id="GO:0005507">
    <property type="term" value="F:copper ion binding"/>
    <property type="evidence" value="ECO:0007669"/>
    <property type="project" value="TreeGrafter"/>
</dbReference>
<feature type="domain" description="HMA" evidence="12">
    <location>
        <begin position="13"/>
        <end position="79"/>
    </location>
</feature>
<dbReference type="NCBIfam" id="TIGR01494">
    <property type="entry name" value="ATPase_P-type"/>
    <property type="match status" value="2"/>
</dbReference>
<dbReference type="Pfam" id="PF00122">
    <property type="entry name" value="E1-E2_ATPase"/>
    <property type="match status" value="1"/>
</dbReference>
<dbReference type="SUPFAM" id="SSF81665">
    <property type="entry name" value="Calcium ATPase, transmembrane domain M"/>
    <property type="match status" value="1"/>
</dbReference>
<dbReference type="Gene3D" id="3.30.70.100">
    <property type="match status" value="3"/>
</dbReference>
<comment type="caution">
    <text evidence="13">The sequence shown here is derived from an EMBL/GenBank/DDBJ whole genome shotgun (WGS) entry which is preliminary data.</text>
</comment>
<keyword evidence="3 10" id="KW-0812">Transmembrane</keyword>
<dbReference type="Gene3D" id="2.70.150.10">
    <property type="entry name" value="Calcium-transporting ATPase, cytoplasmic transduction domain A"/>
    <property type="match status" value="1"/>
</dbReference>
<evidence type="ECO:0000256" key="9">
    <source>
        <dbReference type="ARBA" id="ARBA00023136"/>
    </source>
</evidence>
<dbReference type="FunFam" id="2.70.150.10:FF:000068">
    <property type="entry name" value="Copper resistance-associated P-type ATPase"/>
    <property type="match status" value="1"/>
</dbReference>
<evidence type="ECO:0000256" key="5">
    <source>
        <dbReference type="ARBA" id="ARBA00022741"/>
    </source>
</evidence>
<evidence type="ECO:0000256" key="10">
    <source>
        <dbReference type="RuleBase" id="RU362081"/>
    </source>
</evidence>
<dbReference type="GO" id="GO:0016887">
    <property type="term" value="F:ATP hydrolysis activity"/>
    <property type="evidence" value="ECO:0007669"/>
    <property type="project" value="InterPro"/>
</dbReference>
<keyword evidence="8 10" id="KW-1133">Transmembrane helix</keyword>
<dbReference type="PROSITE" id="PS01047">
    <property type="entry name" value="HMA_1"/>
    <property type="match status" value="2"/>
</dbReference>
<feature type="transmembrane region" description="Helical" evidence="10">
    <location>
        <begin position="440"/>
        <end position="465"/>
    </location>
</feature>
<dbReference type="InterPro" id="IPR027256">
    <property type="entry name" value="P-typ_ATPase_IB"/>
</dbReference>
<evidence type="ECO:0000256" key="1">
    <source>
        <dbReference type="ARBA" id="ARBA00004141"/>
    </source>
</evidence>
<dbReference type="PRINTS" id="PR00119">
    <property type="entry name" value="CATATPASE"/>
</dbReference>
<feature type="transmembrane region" description="Helical" evidence="10">
    <location>
        <begin position="771"/>
        <end position="799"/>
    </location>
</feature>
<dbReference type="InterPro" id="IPR059000">
    <property type="entry name" value="ATPase_P-type_domA"/>
</dbReference>
<dbReference type="InterPro" id="IPR044492">
    <property type="entry name" value="P_typ_ATPase_HD_dom"/>
</dbReference>
<dbReference type="SFLD" id="SFLDF00027">
    <property type="entry name" value="p-type_atpase"/>
    <property type="match status" value="1"/>
</dbReference>
<dbReference type="PANTHER" id="PTHR43520:SF32">
    <property type="entry name" value="COPPER RESISTANCE P-TYPE ATPASE (EUROFUNG)"/>
    <property type="match status" value="1"/>
</dbReference>
<dbReference type="PROSITE" id="PS50846">
    <property type="entry name" value="HMA_2"/>
    <property type="match status" value="3"/>
</dbReference>
<evidence type="ECO:0000256" key="2">
    <source>
        <dbReference type="ARBA" id="ARBA00006024"/>
    </source>
</evidence>
<reference evidence="13" key="1">
    <citation type="submission" date="2023-07" db="EMBL/GenBank/DDBJ databases">
        <title>Black Yeasts Isolated from many extreme environments.</title>
        <authorList>
            <person name="Coleine C."/>
            <person name="Stajich J.E."/>
            <person name="Selbmann L."/>
        </authorList>
    </citation>
    <scope>NUCLEOTIDE SEQUENCE</scope>
    <source>
        <strain evidence="13">CCFEE 5485</strain>
    </source>
</reference>
<evidence type="ECO:0000256" key="6">
    <source>
        <dbReference type="ARBA" id="ARBA00022840"/>
    </source>
</evidence>
<dbReference type="InterPro" id="IPR023298">
    <property type="entry name" value="ATPase_P-typ_TM_dom_sf"/>
</dbReference>
<dbReference type="InterPro" id="IPR018303">
    <property type="entry name" value="ATPase_P-typ_P_site"/>
</dbReference>
<keyword evidence="7" id="KW-1278">Translocase</keyword>
<dbReference type="Pfam" id="PF00702">
    <property type="entry name" value="Hydrolase"/>
    <property type="match status" value="1"/>
</dbReference>
<dbReference type="InterPro" id="IPR036412">
    <property type="entry name" value="HAD-like_sf"/>
</dbReference>
<dbReference type="SFLD" id="SFLDS00003">
    <property type="entry name" value="Haloacid_Dehalogenase"/>
    <property type="match status" value="1"/>
</dbReference>
<dbReference type="Gene3D" id="3.40.50.1000">
    <property type="entry name" value="HAD superfamily/HAD-like"/>
    <property type="match status" value="1"/>
</dbReference>
<keyword evidence="4 10" id="KW-0479">Metal-binding</keyword>
<dbReference type="Gene3D" id="3.40.1110.10">
    <property type="entry name" value="Calcium-transporting ATPase, cytoplasmic domain N"/>
    <property type="match status" value="1"/>
</dbReference>
<dbReference type="PANTHER" id="PTHR43520">
    <property type="entry name" value="ATP7, ISOFORM B"/>
    <property type="match status" value="1"/>
</dbReference>
<dbReference type="CDD" id="cd00371">
    <property type="entry name" value="HMA"/>
    <property type="match status" value="4"/>
</dbReference>
<evidence type="ECO:0000256" key="7">
    <source>
        <dbReference type="ARBA" id="ARBA00022967"/>
    </source>
</evidence>
<dbReference type="PRINTS" id="PR00120">
    <property type="entry name" value="HATPASE"/>
</dbReference>
<dbReference type="InterPro" id="IPR023214">
    <property type="entry name" value="HAD_sf"/>
</dbReference>
<dbReference type="SUPFAM" id="SSF56784">
    <property type="entry name" value="HAD-like"/>
    <property type="match status" value="1"/>
</dbReference>
<feature type="region of interest" description="Disordered" evidence="11">
    <location>
        <begin position="82"/>
        <end position="102"/>
    </location>
</feature>
<dbReference type="Pfam" id="PF00403">
    <property type="entry name" value="HMA"/>
    <property type="match status" value="2"/>
</dbReference>
<evidence type="ECO:0000256" key="8">
    <source>
        <dbReference type="ARBA" id="ARBA00022989"/>
    </source>
</evidence>
<dbReference type="SUPFAM" id="SSF55008">
    <property type="entry name" value="HMA, heavy metal-associated domain"/>
    <property type="match status" value="4"/>
</dbReference>
<dbReference type="InterPro" id="IPR001757">
    <property type="entry name" value="P_typ_ATPase"/>
</dbReference>
<organism evidence="13 14">
    <name type="scientific">Recurvomyces mirabilis</name>
    <dbReference type="NCBI Taxonomy" id="574656"/>
    <lineage>
        <taxon>Eukaryota</taxon>
        <taxon>Fungi</taxon>
        <taxon>Dikarya</taxon>
        <taxon>Ascomycota</taxon>
        <taxon>Pezizomycotina</taxon>
        <taxon>Dothideomycetes</taxon>
        <taxon>Dothideomycetidae</taxon>
        <taxon>Mycosphaerellales</taxon>
        <taxon>Teratosphaeriaceae</taxon>
        <taxon>Recurvomyces</taxon>
    </lineage>
</organism>
<dbReference type="SUPFAM" id="SSF81653">
    <property type="entry name" value="Calcium ATPase, transduction domain A"/>
    <property type="match status" value="1"/>
</dbReference>
<comment type="similarity">
    <text evidence="2 10">Belongs to the cation transport ATPase (P-type) (TC 3.A.3) family. Type IB subfamily.</text>
</comment>
<proteinExistence type="inferred from homology"/>
<dbReference type="PROSITE" id="PS00154">
    <property type="entry name" value="ATPASE_E1_E2"/>
    <property type="match status" value="1"/>
</dbReference>
<keyword evidence="6 10" id="KW-0067">ATP-binding</keyword>
<keyword evidence="14" id="KW-1185">Reference proteome</keyword>
<dbReference type="InterPro" id="IPR008250">
    <property type="entry name" value="ATPase_P-typ_transduc_dom_A_sf"/>
</dbReference>
<feature type="transmembrane region" description="Helical" evidence="10">
    <location>
        <begin position="728"/>
        <end position="751"/>
    </location>
</feature>
<dbReference type="InterPro" id="IPR017969">
    <property type="entry name" value="Heavy-metal-associated_CS"/>
</dbReference>
<dbReference type="SFLD" id="SFLDG00002">
    <property type="entry name" value="C1.7:_P-type_atpase_like"/>
    <property type="match status" value="1"/>
</dbReference>
<dbReference type="InterPro" id="IPR036163">
    <property type="entry name" value="HMA_dom_sf"/>
</dbReference>
<dbReference type="AlphaFoldDB" id="A0AAE0TMG0"/>
<evidence type="ECO:0000256" key="3">
    <source>
        <dbReference type="ARBA" id="ARBA00022692"/>
    </source>
</evidence>
<dbReference type="SUPFAM" id="SSF81660">
    <property type="entry name" value="Metal cation-transporting ATPase, ATP-binding domain N"/>
    <property type="match status" value="1"/>
</dbReference>
<keyword evidence="9 10" id="KW-0472">Membrane</keyword>
<feature type="transmembrane region" description="Helical" evidence="10">
    <location>
        <begin position="536"/>
        <end position="558"/>
    </location>
</feature>
<dbReference type="GO" id="GO:0005524">
    <property type="term" value="F:ATP binding"/>
    <property type="evidence" value="ECO:0007669"/>
    <property type="project" value="UniProtKB-UniRule"/>
</dbReference>
<dbReference type="EMBL" id="JAUTXT010000111">
    <property type="protein sequence ID" value="KAK3669154.1"/>
    <property type="molecule type" value="Genomic_DNA"/>
</dbReference>
<feature type="transmembrane region" description="Helical" evidence="10">
    <location>
        <begin position="1129"/>
        <end position="1150"/>
    </location>
</feature>
<dbReference type="GO" id="GO:0016020">
    <property type="term" value="C:membrane"/>
    <property type="evidence" value="ECO:0007669"/>
    <property type="project" value="UniProtKB-SubCell"/>
</dbReference>
<dbReference type="InterPro" id="IPR023299">
    <property type="entry name" value="ATPase_P-typ_cyto_dom_N"/>
</dbReference>
<dbReference type="NCBIfam" id="TIGR01525">
    <property type="entry name" value="ATPase-IB_hvy"/>
    <property type="match status" value="1"/>
</dbReference>
<gene>
    <name evidence="13" type="ORF">LTR78_010967</name>
</gene>
<feature type="transmembrane region" description="Helical" evidence="10">
    <location>
        <begin position="570"/>
        <end position="588"/>
    </location>
</feature>
<dbReference type="CDD" id="cd02094">
    <property type="entry name" value="P-type_ATPase_Cu-like"/>
    <property type="match status" value="1"/>
</dbReference>
<evidence type="ECO:0000259" key="12">
    <source>
        <dbReference type="PROSITE" id="PS50846"/>
    </source>
</evidence>